<dbReference type="Pfam" id="PF02014">
    <property type="entry name" value="Reeler"/>
    <property type="match status" value="1"/>
</dbReference>
<keyword evidence="5" id="KW-1185">Reference proteome</keyword>
<feature type="compositionally biased region" description="Pro residues" evidence="1">
    <location>
        <begin position="170"/>
        <end position="193"/>
    </location>
</feature>
<name>A0A8M1KY06_CLUHA</name>
<dbReference type="InterPro" id="IPR051237">
    <property type="entry name" value="Ferric-chelate_Red/DefProt"/>
</dbReference>
<evidence type="ECO:0000256" key="3">
    <source>
        <dbReference type="SAM" id="SignalP"/>
    </source>
</evidence>
<feature type="signal peptide" evidence="3">
    <location>
        <begin position="1"/>
        <end position="30"/>
    </location>
</feature>
<feature type="chain" id="PRO_5035476032" evidence="3">
    <location>
        <begin position="31"/>
        <end position="299"/>
    </location>
</feature>
<dbReference type="RefSeq" id="XP_042566469.1">
    <property type="nucleotide sequence ID" value="XM_042710535.1"/>
</dbReference>
<dbReference type="Proteomes" id="UP000515152">
    <property type="component" value="Chromosome 18"/>
</dbReference>
<dbReference type="KEGG" id="char:116224754"/>
<evidence type="ECO:0000313" key="5">
    <source>
        <dbReference type="Proteomes" id="UP000515152"/>
    </source>
</evidence>
<evidence type="ECO:0000259" key="4">
    <source>
        <dbReference type="PROSITE" id="PS51019"/>
    </source>
</evidence>
<accession>A0A8M1KY06</accession>
<feature type="region of interest" description="Disordered" evidence="1">
    <location>
        <begin position="164"/>
        <end position="203"/>
    </location>
</feature>
<reference evidence="6" key="1">
    <citation type="submission" date="2025-08" db="UniProtKB">
        <authorList>
            <consortium name="RefSeq"/>
        </authorList>
    </citation>
    <scope>IDENTIFICATION</scope>
</reference>
<evidence type="ECO:0000256" key="1">
    <source>
        <dbReference type="SAM" id="MobiDB-lite"/>
    </source>
</evidence>
<dbReference type="AlphaFoldDB" id="A0A8M1KY06"/>
<dbReference type="GO" id="GO:0016020">
    <property type="term" value="C:membrane"/>
    <property type="evidence" value="ECO:0007669"/>
    <property type="project" value="TreeGrafter"/>
</dbReference>
<dbReference type="PANTHER" id="PTHR45828:SF51">
    <property type="entry name" value="REELIN DOMAIN-CONTAINING PROTEIN 1"/>
    <property type="match status" value="1"/>
</dbReference>
<keyword evidence="2" id="KW-0812">Transmembrane</keyword>
<organism evidence="5 6">
    <name type="scientific">Clupea harengus</name>
    <name type="common">Atlantic herring</name>
    <dbReference type="NCBI Taxonomy" id="7950"/>
    <lineage>
        <taxon>Eukaryota</taxon>
        <taxon>Metazoa</taxon>
        <taxon>Chordata</taxon>
        <taxon>Craniata</taxon>
        <taxon>Vertebrata</taxon>
        <taxon>Euteleostomi</taxon>
        <taxon>Actinopterygii</taxon>
        <taxon>Neopterygii</taxon>
        <taxon>Teleostei</taxon>
        <taxon>Clupei</taxon>
        <taxon>Clupeiformes</taxon>
        <taxon>Clupeoidei</taxon>
        <taxon>Clupeidae</taxon>
        <taxon>Clupea</taxon>
    </lineage>
</organism>
<evidence type="ECO:0000313" key="6">
    <source>
        <dbReference type="RefSeq" id="XP_042566469.1"/>
    </source>
</evidence>
<dbReference type="InterPro" id="IPR002861">
    <property type="entry name" value="Reeler_dom"/>
</dbReference>
<keyword evidence="2" id="KW-1133">Transmembrane helix</keyword>
<gene>
    <name evidence="6" type="primary">LOC116224754</name>
</gene>
<proteinExistence type="predicted"/>
<evidence type="ECO:0000256" key="2">
    <source>
        <dbReference type="SAM" id="Phobius"/>
    </source>
</evidence>
<dbReference type="GeneID" id="116224754"/>
<dbReference type="CDD" id="cd08544">
    <property type="entry name" value="Reeler"/>
    <property type="match status" value="1"/>
</dbReference>
<protein>
    <submittedName>
        <fullName evidence="6">Reelin domain-containing protein 1</fullName>
    </submittedName>
</protein>
<dbReference type="PROSITE" id="PS51019">
    <property type="entry name" value="REELIN"/>
    <property type="match status" value="1"/>
</dbReference>
<keyword evidence="2" id="KW-0472">Membrane</keyword>
<sequence>MMILQSLKRGWCECVLWSVCVCVLSGCASGFSHGASTSSCRDLKPGHVSIPIVTLRSSRAFMGFMLQVRSLRGERVVGEFLRPPPGTQRMSCSGQGDTLTHSDKLLKRNMSFTWRAPDQPSGDVRFYITVVQSYFVYWSRIQSDVVHDGLVRQTTSLSSLTFSSDAITPLTPPPRPAYPHPSQTAPPPPPGISRPPATDGTPRHMASELGVLLGCSAGLGVLLTLGLRCLHRRCCRKRSEVCLSERSRRWEGECGVVQVQEYGCGGGGGGGELVQVRRIRQNSLLLLQTEYNLITPPGN</sequence>
<feature type="transmembrane region" description="Helical" evidence="2">
    <location>
        <begin position="209"/>
        <end position="230"/>
    </location>
</feature>
<feature type="domain" description="Reelin" evidence="4">
    <location>
        <begin position="1"/>
        <end position="163"/>
    </location>
</feature>
<dbReference type="OrthoDB" id="2419613at2759"/>
<keyword evidence="3" id="KW-0732">Signal</keyword>
<dbReference type="PANTHER" id="PTHR45828">
    <property type="entry name" value="CYTOCHROME B561/FERRIC REDUCTASE TRANSMEMBRANE"/>
    <property type="match status" value="1"/>
</dbReference>